<keyword evidence="1" id="KW-0677">Repeat</keyword>
<evidence type="ECO:0000256" key="2">
    <source>
        <dbReference type="ARBA" id="ARBA00022803"/>
    </source>
</evidence>
<dbReference type="Pfam" id="PF13432">
    <property type="entry name" value="TPR_16"/>
    <property type="match status" value="1"/>
</dbReference>
<feature type="repeat" description="TPR" evidence="3">
    <location>
        <begin position="143"/>
        <end position="176"/>
    </location>
</feature>
<proteinExistence type="predicted"/>
<evidence type="ECO:0000256" key="1">
    <source>
        <dbReference type="ARBA" id="ARBA00022737"/>
    </source>
</evidence>
<dbReference type="SMART" id="SM00028">
    <property type="entry name" value="TPR"/>
    <property type="match status" value="3"/>
</dbReference>
<sequence>MRRRHAPPCARPACRSEAGRALAALRDRIMVTMMIWLAACLALAAQEADAAPGEAGIDLTGREDAPRMTLDERLDVRLADLRAAETDEEAAAIADEVRSLWRQKAGPTADLLLQRGAEAAAQGDMATAERQYTHLRRLEPDFAEAWVVSAEAAAAAGDWPFALEALNTAIELEPRRFDAYAMLGQALEQADEPEAALAAYEEALRLYPRHERARSAQARLERRLAGRAL</sequence>
<gene>
    <name evidence="4" type="ORF">DDZ18_03440</name>
</gene>
<organism evidence="4 5">
    <name type="scientific">Marinicauda salina</name>
    <dbReference type="NCBI Taxonomy" id="2135793"/>
    <lineage>
        <taxon>Bacteria</taxon>
        <taxon>Pseudomonadati</taxon>
        <taxon>Pseudomonadota</taxon>
        <taxon>Alphaproteobacteria</taxon>
        <taxon>Maricaulales</taxon>
        <taxon>Maricaulaceae</taxon>
        <taxon>Marinicauda</taxon>
    </lineage>
</organism>
<dbReference type="AlphaFoldDB" id="A0A2U2BXC4"/>
<evidence type="ECO:0000313" key="5">
    <source>
        <dbReference type="Proteomes" id="UP000245168"/>
    </source>
</evidence>
<name>A0A2U2BXC4_9PROT</name>
<reference evidence="5" key="1">
    <citation type="submission" date="2018-05" db="EMBL/GenBank/DDBJ databases">
        <authorList>
            <person name="Liu B.-T."/>
        </authorList>
    </citation>
    <scope>NUCLEOTIDE SEQUENCE [LARGE SCALE GENOMIC DNA]</scope>
    <source>
        <strain evidence="5">WD6-1</strain>
    </source>
</reference>
<dbReference type="SUPFAM" id="SSF48452">
    <property type="entry name" value="TPR-like"/>
    <property type="match status" value="1"/>
</dbReference>
<dbReference type="InterPro" id="IPR051685">
    <property type="entry name" value="Ycf3/AcsC/BcsC/TPR_MFPF"/>
</dbReference>
<dbReference type="InterPro" id="IPR019734">
    <property type="entry name" value="TPR_rpt"/>
</dbReference>
<keyword evidence="2 3" id="KW-0802">TPR repeat</keyword>
<evidence type="ECO:0000313" key="4">
    <source>
        <dbReference type="EMBL" id="PWE18662.1"/>
    </source>
</evidence>
<evidence type="ECO:0000256" key="3">
    <source>
        <dbReference type="PROSITE-ProRule" id="PRU00339"/>
    </source>
</evidence>
<dbReference type="Proteomes" id="UP000245168">
    <property type="component" value="Unassembled WGS sequence"/>
</dbReference>
<dbReference type="EMBL" id="QEXV01000001">
    <property type="protein sequence ID" value="PWE18662.1"/>
    <property type="molecule type" value="Genomic_DNA"/>
</dbReference>
<protein>
    <submittedName>
        <fullName evidence="4">Uncharacterized protein</fullName>
    </submittedName>
</protein>
<dbReference type="InterPro" id="IPR011990">
    <property type="entry name" value="TPR-like_helical_dom_sf"/>
</dbReference>
<keyword evidence="5" id="KW-1185">Reference proteome</keyword>
<accession>A0A2U2BXC4</accession>
<dbReference type="PROSITE" id="PS50005">
    <property type="entry name" value="TPR"/>
    <property type="match status" value="2"/>
</dbReference>
<comment type="caution">
    <text evidence="4">The sequence shown here is derived from an EMBL/GenBank/DDBJ whole genome shotgun (WGS) entry which is preliminary data.</text>
</comment>
<dbReference type="PANTHER" id="PTHR44943">
    <property type="entry name" value="CELLULOSE SYNTHASE OPERON PROTEIN C"/>
    <property type="match status" value="1"/>
</dbReference>
<dbReference type="Gene3D" id="1.25.40.10">
    <property type="entry name" value="Tetratricopeptide repeat domain"/>
    <property type="match status" value="1"/>
</dbReference>
<feature type="repeat" description="TPR" evidence="3">
    <location>
        <begin position="177"/>
        <end position="210"/>
    </location>
</feature>
<dbReference type="PANTHER" id="PTHR44943:SF8">
    <property type="entry name" value="TPR REPEAT-CONTAINING PROTEIN MJ0263"/>
    <property type="match status" value="1"/>
</dbReference>